<keyword evidence="2" id="KW-1185">Reference proteome</keyword>
<protein>
    <submittedName>
        <fullName evidence="1">DUF1573 domain-containing protein</fullName>
    </submittedName>
</protein>
<dbReference type="PANTHER" id="PTHR37833">
    <property type="entry name" value="LIPOPROTEIN-RELATED"/>
    <property type="match status" value="1"/>
</dbReference>
<dbReference type="InterPro" id="IPR011467">
    <property type="entry name" value="DUF1573"/>
</dbReference>
<evidence type="ECO:0000313" key="1">
    <source>
        <dbReference type="EMBL" id="MFD2937755.1"/>
    </source>
</evidence>
<dbReference type="Gene3D" id="2.60.40.10">
    <property type="entry name" value="Immunoglobulins"/>
    <property type="match status" value="1"/>
</dbReference>
<dbReference type="Proteomes" id="UP001597512">
    <property type="component" value="Unassembled WGS sequence"/>
</dbReference>
<proteinExistence type="predicted"/>
<dbReference type="PANTHER" id="PTHR37833:SF1">
    <property type="entry name" value="SIGNAL PEPTIDE PROTEIN"/>
    <property type="match status" value="1"/>
</dbReference>
<reference evidence="2" key="1">
    <citation type="journal article" date="2019" name="Int. J. Syst. Evol. Microbiol.">
        <title>The Global Catalogue of Microorganisms (GCM) 10K type strain sequencing project: providing services to taxonomists for standard genome sequencing and annotation.</title>
        <authorList>
            <consortium name="The Broad Institute Genomics Platform"/>
            <consortium name="The Broad Institute Genome Sequencing Center for Infectious Disease"/>
            <person name="Wu L."/>
            <person name="Ma J."/>
        </authorList>
    </citation>
    <scope>NUCLEOTIDE SEQUENCE [LARGE SCALE GENOMIC DNA]</scope>
    <source>
        <strain evidence="2">KCTC 52490</strain>
    </source>
</reference>
<dbReference type="RefSeq" id="WP_381508134.1">
    <property type="nucleotide sequence ID" value="NZ_JBHUOM010000043.1"/>
</dbReference>
<dbReference type="EMBL" id="JBHUOM010000043">
    <property type="protein sequence ID" value="MFD2937755.1"/>
    <property type="molecule type" value="Genomic_DNA"/>
</dbReference>
<evidence type="ECO:0000313" key="2">
    <source>
        <dbReference type="Proteomes" id="UP001597512"/>
    </source>
</evidence>
<organism evidence="1 2">
    <name type="scientific">Spirosoma flavum</name>
    <dbReference type="NCBI Taxonomy" id="2048557"/>
    <lineage>
        <taxon>Bacteria</taxon>
        <taxon>Pseudomonadati</taxon>
        <taxon>Bacteroidota</taxon>
        <taxon>Cytophagia</taxon>
        <taxon>Cytophagales</taxon>
        <taxon>Cytophagaceae</taxon>
        <taxon>Spirosoma</taxon>
    </lineage>
</organism>
<gene>
    <name evidence="1" type="ORF">ACFS25_28565</name>
</gene>
<sequence length="134" mass="15235">MANVILSIITRIKFSVTLLMLLIFFSLFSCSNSITSIFITNETIDLGEIKKANLIKAKFEIKNVGNNELLIKKIYADCICTKVSIEKYEAKPNEVIFAQAWYNNQILGPFQQLIFLEGNTHPTRHILIIKGKVI</sequence>
<comment type="caution">
    <text evidence="1">The sequence shown here is derived from an EMBL/GenBank/DDBJ whole genome shotgun (WGS) entry which is preliminary data.</text>
</comment>
<dbReference type="InterPro" id="IPR013783">
    <property type="entry name" value="Ig-like_fold"/>
</dbReference>
<name>A0ABW6AQU9_9BACT</name>
<dbReference type="Pfam" id="PF07610">
    <property type="entry name" value="DUF1573"/>
    <property type="match status" value="1"/>
</dbReference>
<accession>A0ABW6AQU9</accession>